<dbReference type="NCBIfam" id="TIGR01391">
    <property type="entry name" value="dnaG"/>
    <property type="match status" value="1"/>
</dbReference>
<dbReference type="GO" id="GO:0003899">
    <property type="term" value="F:DNA-directed RNA polymerase activity"/>
    <property type="evidence" value="ECO:0007669"/>
    <property type="project" value="UniProtKB-UniRule"/>
</dbReference>
<dbReference type="PROSITE" id="PS50880">
    <property type="entry name" value="TOPRIM"/>
    <property type="match status" value="1"/>
</dbReference>
<dbReference type="InterPro" id="IPR037068">
    <property type="entry name" value="DNA_primase_core_N_sf"/>
</dbReference>
<keyword evidence="2 12" id="KW-0639">Primosome</keyword>
<dbReference type="CDD" id="cd03364">
    <property type="entry name" value="TOPRIM_DnaG_primases"/>
    <property type="match status" value="1"/>
</dbReference>
<evidence type="ECO:0000256" key="8">
    <source>
        <dbReference type="ARBA" id="ARBA00022833"/>
    </source>
</evidence>
<sequence length="612" mass="70781">MSQLIPQELIDTVRQETNIVEVVENYVQLKKSGKNYLGLCPFHNEKTPSFTVAEDKQIFYCFGCGKGGNVFTFIQEVEGLSFPEAVGKLAEPLNLSLPTTTFSTVQQTPKNSMHQKLIEMHEHAKSFFHHILVNTEVGKDAMAYLEKRGISREYIDEFELGFAPDNRDILLKVMQKEFKDGLFDESGLFVERDDGTFMDRFFNRVMFPIKDSKGKTIGFSGRQMPSIQSDTDKKQPKYLNSPETEIFNKREVIYNFHLARPHIRKTNEVYLFEGFMDVIASYMSGVKNAVATMGTSLTEQQIHRLERVCEDVTICYDGDSAGINATNRAVELLTQNTALGVQVVSLPNKLDPDDYRMVYGTESLEKELLHHKQTVFQFKRVYLMQDFNLENESDILTYLELVLKELAMIPSVIEKDFALTQLSEEFNLSKETLQLQLNQLIQDNKQQAFKQVIPRRPEVVIPKTQELRKIDVVEKAEMLLIFRILKEKATFQKINNQSDFSFVHDAYQELFQHITSFYELYGRVELADFINYLKEENLRNLLITITMQNFSEQSNEREINDCLQVIEKASIQSKIKALKKKQQEVKQIGDSIKEMEVTLEIIQLQKELSNWG</sequence>
<dbReference type="Pfam" id="PF10410">
    <property type="entry name" value="DnaB_bind"/>
    <property type="match status" value="1"/>
</dbReference>
<keyword evidence="5 12" id="KW-0235">DNA replication</keyword>
<dbReference type="EC" id="2.7.7.101" evidence="12"/>
<evidence type="ECO:0000256" key="12">
    <source>
        <dbReference type="HAMAP-Rule" id="MF_00974"/>
    </source>
</evidence>
<dbReference type="GO" id="GO:0008270">
    <property type="term" value="F:zinc ion binding"/>
    <property type="evidence" value="ECO:0007669"/>
    <property type="project" value="UniProtKB-UniRule"/>
</dbReference>
<evidence type="ECO:0000256" key="9">
    <source>
        <dbReference type="ARBA" id="ARBA00022842"/>
    </source>
</evidence>
<dbReference type="InterPro" id="IPR050219">
    <property type="entry name" value="DnaG_primase"/>
</dbReference>
<dbReference type="SUPFAM" id="SSF57783">
    <property type="entry name" value="Zinc beta-ribbon"/>
    <property type="match status" value="1"/>
</dbReference>
<dbReference type="SUPFAM" id="SSF56731">
    <property type="entry name" value="DNA primase core"/>
    <property type="match status" value="1"/>
</dbReference>
<dbReference type="SMART" id="SM00400">
    <property type="entry name" value="ZnF_CHCC"/>
    <property type="match status" value="1"/>
</dbReference>
<keyword evidence="6 12" id="KW-0479">Metal-binding</keyword>
<comment type="catalytic activity">
    <reaction evidence="12">
        <text>ssDNA + n NTP = ssDNA/pppN(pN)n-1 hybrid + (n-1) diphosphate.</text>
        <dbReference type="EC" id="2.7.7.101"/>
    </reaction>
</comment>
<dbReference type="OrthoDB" id="9803773at2"/>
<dbReference type="InterPro" id="IPR036977">
    <property type="entry name" value="DNA_primase_Znf_CHC2"/>
</dbReference>
<keyword evidence="17" id="KW-1185">Reference proteome</keyword>
<dbReference type="GO" id="GO:0000428">
    <property type="term" value="C:DNA-directed RNA polymerase complex"/>
    <property type="evidence" value="ECO:0007669"/>
    <property type="project" value="UniProtKB-KW"/>
</dbReference>
<reference evidence="16 17" key="1">
    <citation type="submission" date="2017-05" db="EMBL/GenBank/DDBJ databases">
        <title>Vagococcus spp. assemblies.</title>
        <authorList>
            <person name="Gulvik C.A."/>
        </authorList>
    </citation>
    <scope>NUCLEOTIDE SEQUENCE [LARGE SCALE GENOMIC DNA]</scope>
    <source>
        <strain evidence="16 17">SS1994</strain>
    </source>
</reference>
<evidence type="ECO:0000313" key="16">
    <source>
        <dbReference type="EMBL" id="RST96333.1"/>
    </source>
</evidence>
<dbReference type="Gene3D" id="3.90.980.10">
    <property type="entry name" value="DNA primase, catalytic core, N-terminal domain"/>
    <property type="match status" value="1"/>
</dbReference>
<evidence type="ECO:0000256" key="4">
    <source>
        <dbReference type="ARBA" id="ARBA00022695"/>
    </source>
</evidence>
<gene>
    <name evidence="12" type="primary">dnaG</name>
    <name evidence="16" type="ORF">CBF36_00965</name>
</gene>
<name>A0A429ZRM1_9ENTE</name>
<evidence type="ECO:0000256" key="3">
    <source>
        <dbReference type="ARBA" id="ARBA00022679"/>
    </source>
</evidence>
<proteinExistence type="inferred from homology"/>
<dbReference type="Pfam" id="PF08275">
    <property type="entry name" value="DNAG_N"/>
    <property type="match status" value="1"/>
</dbReference>
<dbReference type="InterPro" id="IPR002694">
    <property type="entry name" value="Znf_CHC2"/>
</dbReference>
<keyword evidence="10 12" id="KW-0238">DNA-binding</keyword>
<evidence type="ECO:0000313" key="17">
    <source>
        <dbReference type="Proteomes" id="UP000288490"/>
    </source>
</evidence>
<comment type="domain">
    <text evidence="12">Contains an N-terminal zinc-binding domain, a central core domain that contains the primase activity, and a C-terminal DnaB-binding domain.</text>
</comment>
<dbReference type="Pfam" id="PF13155">
    <property type="entry name" value="Toprim_2"/>
    <property type="match status" value="1"/>
</dbReference>
<evidence type="ECO:0000256" key="13">
    <source>
        <dbReference type="PIRNR" id="PIRNR002811"/>
    </source>
</evidence>
<dbReference type="Pfam" id="PF01807">
    <property type="entry name" value="Zn_ribbon_DnaG"/>
    <property type="match status" value="1"/>
</dbReference>
<evidence type="ECO:0000256" key="10">
    <source>
        <dbReference type="ARBA" id="ARBA00023125"/>
    </source>
</evidence>
<dbReference type="Gene3D" id="3.40.1360.10">
    <property type="match status" value="1"/>
</dbReference>
<dbReference type="InterPro" id="IPR006295">
    <property type="entry name" value="DNA_primase_DnaG"/>
</dbReference>
<dbReference type="PIRSF" id="PIRSF002811">
    <property type="entry name" value="DnaG"/>
    <property type="match status" value="1"/>
</dbReference>
<keyword evidence="8 12" id="KW-0862">Zinc</keyword>
<dbReference type="GO" id="GO:0005737">
    <property type="term" value="C:cytoplasm"/>
    <property type="evidence" value="ECO:0007669"/>
    <property type="project" value="TreeGrafter"/>
</dbReference>
<keyword evidence="1 12" id="KW-0240">DNA-directed RNA polymerase</keyword>
<comment type="cofactor">
    <cofactor evidence="12 13 14">
        <name>Zn(2+)</name>
        <dbReference type="ChEBI" id="CHEBI:29105"/>
    </cofactor>
    <text evidence="12 13 14">Binds 1 zinc ion per monomer.</text>
</comment>
<dbReference type="AlphaFoldDB" id="A0A429ZRM1"/>
<dbReference type="Proteomes" id="UP000288490">
    <property type="component" value="Unassembled WGS sequence"/>
</dbReference>
<dbReference type="FunFam" id="3.90.980.10:FF:000001">
    <property type="entry name" value="DNA primase"/>
    <property type="match status" value="1"/>
</dbReference>
<accession>A0A429ZRM1</accession>
<keyword evidence="3 12" id="KW-0808">Transferase</keyword>
<evidence type="ECO:0000256" key="5">
    <source>
        <dbReference type="ARBA" id="ARBA00022705"/>
    </source>
</evidence>
<dbReference type="HAMAP" id="MF_00974">
    <property type="entry name" value="DNA_primase_DnaG"/>
    <property type="match status" value="1"/>
</dbReference>
<keyword evidence="11 12" id="KW-0804">Transcription</keyword>
<dbReference type="InterPro" id="IPR013264">
    <property type="entry name" value="DNAG_N"/>
</dbReference>
<keyword evidence="9" id="KW-0460">Magnesium</keyword>
<evidence type="ECO:0000256" key="14">
    <source>
        <dbReference type="PIRSR" id="PIRSR002811-1"/>
    </source>
</evidence>
<organism evidence="16 17">
    <name type="scientific">Vagococcus bubulae</name>
    <dbReference type="NCBI Taxonomy" id="1977868"/>
    <lineage>
        <taxon>Bacteria</taxon>
        <taxon>Bacillati</taxon>
        <taxon>Bacillota</taxon>
        <taxon>Bacilli</taxon>
        <taxon>Lactobacillales</taxon>
        <taxon>Enterococcaceae</taxon>
        <taxon>Vagococcus</taxon>
    </lineage>
</organism>
<evidence type="ECO:0000256" key="7">
    <source>
        <dbReference type="ARBA" id="ARBA00022771"/>
    </source>
</evidence>
<dbReference type="EMBL" id="NGJT01000001">
    <property type="protein sequence ID" value="RST96333.1"/>
    <property type="molecule type" value="Genomic_DNA"/>
</dbReference>
<evidence type="ECO:0000256" key="1">
    <source>
        <dbReference type="ARBA" id="ARBA00022478"/>
    </source>
</evidence>
<dbReference type="Gene3D" id="1.10.860.10">
    <property type="entry name" value="DNAb Helicase, Chain A"/>
    <property type="match status" value="1"/>
</dbReference>
<dbReference type="PANTHER" id="PTHR30313">
    <property type="entry name" value="DNA PRIMASE"/>
    <property type="match status" value="1"/>
</dbReference>
<evidence type="ECO:0000259" key="15">
    <source>
        <dbReference type="PROSITE" id="PS50880"/>
    </source>
</evidence>
<comment type="subunit">
    <text evidence="12">Monomer. Interacts with DnaB.</text>
</comment>
<feature type="domain" description="Toprim" evidence="15">
    <location>
        <begin position="267"/>
        <end position="349"/>
    </location>
</feature>
<dbReference type="InterPro" id="IPR006171">
    <property type="entry name" value="TOPRIM_dom"/>
</dbReference>
<comment type="caution">
    <text evidence="16">The sequence shown here is derived from an EMBL/GenBank/DDBJ whole genome shotgun (WGS) entry which is preliminary data.</text>
</comment>
<comment type="similarity">
    <text evidence="12 13">Belongs to the DnaG primase family.</text>
</comment>
<dbReference type="InterPro" id="IPR034151">
    <property type="entry name" value="TOPRIM_DnaG_bac"/>
</dbReference>
<dbReference type="SMART" id="SM00493">
    <property type="entry name" value="TOPRIM"/>
    <property type="match status" value="1"/>
</dbReference>
<evidence type="ECO:0000256" key="11">
    <source>
        <dbReference type="ARBA" id="ARBA00023163"/>
    </source>
</evidence>
<protein>
    <recommendedName>
        <fullName evidence="12 13">DNA primase</fullName>
        <ecNumber evidence="12">2.7.7.101</ecNumber>
    </recommendedName>
</protein>
<dbReference type="PANTHER" id="PTHR30313:SF2">
    <property type="entry name" value="DNA PRIMASE"/>
    <property type="match status" value="1"/>
</dbReference>
<comment type="function">
    <text evidence="12 13">RNA polymerase that catalyzes the synthesis of short RNA molecules used as primers for DNA polymerase during DNA replication.</text>
</comment>
<dbReference type="InterPro" id="IPR030846">
    <property type="entry name" value="DnaG_bac"/>
</dbReference>
<feature type="zinc finger region" description="CHC2-type" evidence="12 14">
    <location>
        <begin position="40"/>
        <end position="64"/>
    </location>
</feature>
<dbReference type="GO" id="GO:0006269">
    <property type="term" value="P:DNA replication, synthesis of primer"/>
    <property type="evidence" value="ECO:0007669"/>
    <property type="project" value="UniProtKB-UniRule"/>
</dbReference>
<dbReference type="GO" id="GO:0003677">
    <property type="term" value="F:DNA binding"/>
    <property type="evidence" value="ECO:0007669"/>
    <property type="project" value="UniProtKB-KW"/>
</dbReference>
<dbReference type="FunFam" id="3.90.580.10:FF:000001">
    <property type="entry name" value="DNA primase"/>
    <property type="match status" value="1"/>
</dbReference>
<dbReference type="RefSeq" id="WP_125955807.1">
    <property type="nucleotide sequence ID" value="NZ_JAQEJV010000001.1"/>
</dbReference>
<dbReference type="Gene3D" id="3.90.580.10">
    <property type="entry name" value="Zinc finger, CHC2-type domain"/>
    <property type="match status" value="1"/>
</dbReference>
<evidence type="ECO:0000256" key="6">
    <source>
        <dbReference type="ARBA" id="ARBA00022723"/>
    </source>
</evidence>
<dbReference type="InterPro" id="IPR019475">
    <property type="entry name" value="DNA_primase_DnaB-bd"/>
</dbReference>
<dbReference type="GO" id="GO:1990077">
    <property type="term" value="C:primosome complex"/>
    <property type="evidence" value="ECO:0007669"/>
    <property type="project" value="UniProtKB-KW"/>
</dbReference>
<keyword evidence="4 12" id="KW-0548">Nucleotidyltransferase</keyword>
<keyword evidence="7 12" id="KW-0863">Zinc-finger</keyword>
<dbReference type="InterPro" id="IPR016136">
    <property type="entry name" value="DNA_helicase_N/primase_C"/>
</dbReference>
<evidence type="ECO:0000256" key="2">
    <source>
        <dbReference type="ARBA" id="ARBA00022515"/>
    </source>
</evidence>